<name>A0A4P5Z8V8_PLAAG</name>
<comment type="caution">
    <text evidence="1">The sequence shown here is derived from an EMBL/GenBank/DDBJ whole genome shotgun (WGS) entry which is preliminary data.</text>
</comment>
<organism evidence="1 2">
    <name type="scientific">Planktothrix agardhii CCAP 1459/11A</name>
    <dbReference type="NCBI Taxonomy" id="282420"/>
    <lineage>
        <taxon>Bacteria</taxon>
        <taxon>Bacillati</taxon>
        <taxon>Cyanobacteriota</taxon>
        <taxon>Cyanophyceae</taxon>
        <taxon>Oscillatoriophycideae</taxon>
        <taxon>Oscillatoriales</taxon>
        <taxon>Microcoleaceae</taxon>
        <taxon>Planktothrix</taxon>
    </lineage>
</organism>
<dbReference type="EMBL" id="BJCD01000027">
    <property type="protein sequence ID" value="GDZ92448.1"/>
    <property type="molecule type" value="Genomic_DNA"/>
</dbReference>
<dbReference type="AlphaFoldDB" id="A0A4P5Z8V8"/>
<dbReference type="Proteomes" id="UP000299794">
    <property type="component" value="Unassembled WGS sequence"/>
</dbReference>
<reference evidence="2" key="1">
    <citation type="submission" date="2019-02" db="EMBL/GenBank/DDBJ databases">
        <title>Draft genome sequence of Planktothrix agardhii NIES-905.</title>
        <authorList>
            <person name="Yamaguchi H."/>
            <person name="Suzuki S."/>
            <person name="Kawachi M."/>
        </authorList>
    </citation>
    <scope>NUCLEOTIDE SEQUENCE [LARGE SCALE GENOMIC DNA]</scope>
    <source>
        <strain evidence="2">CCAP 1459/11A</strain>
    </source>
</reference>
<protein>
    <submittedName>
        <fullName evidence="1">Uncharacterized protein</fullName>
    </submittedName>
</protein>
<proteinExistence type="predicted"/>
<sequence length="141" mass="16778">MKTQWEIYRKLELIPDTVLFPSNEQGISGFYQGKIWHCWVIFCAKNLSEQQTLNHIEDCFKLDFSDPNSTKRFHLFRTLWLILNQPIQFYNLSTKSEPYVWKSSNLLGSAQWHIYDPKSGLTYDLHSEEDVLSWLEKQNSN</sequence>
<evidence type="ECO:0000313" key="2">
    <source>
        <dbReference type="Proteomes" id="UP000299794"/>
    </source>
</evidence>
<accession>A0A4P5Z8V8</accession>
<evidence type="ECO:0000313" key="1">
    <source>
        <dbReference type="EMBL" id="GDZ92448.1"/>
    </source>
</evidence>
<gene>
    <name evidence="1" type="ORF">PA905_01430</name>
</gene>
<dbReference type="RefSeq" id="WP_141293144.1">
    <property type="nucleotide sequence ID" value="NZ_BJCD01000027.1"/>
</dbReference>